<dbReference type="InterPro" id="IPR013325">
    <property type="entry name" value="RNA_pol_sigma_r2"/>
</dbReference>
<dbReference type="InterPro" id="IPR013249">
    <property type="entry name" value="RNA_pol_sigma70_r4_t2"/>
</dbReference>
<dbReference type="NCBIfam" id="TIGR02937">
    <property type="entry name" value="sigma70-ECF"/>
    <property type="match status" value="1"/>
</dbReference>
<evidence type="ECO:0000259" key="4">
    <source>
        <dbReference type="Pfam" id="PF20239"/>
    </source>
</evidence>
<dbReference type="InterPro" id="IPR046531">
    <property type="entry name" value="DUF6596"/>
</dbReference>
<protein>
    <recommendedName>
        <fullName evidence="1">RNA polymerase sigma factor</fullName>
    </recommendedName>
</protein>
<keyword evidence="1" id="KW-0805">Transcription regulation</keyword>
<dbReference type="InterPro" id="IPR011990">
    <property type="entry name" value="TPR-like_helical_dom_sf"/>
</dbReference>
<comment type="similarity">
    <text evidence="1">Belongs to the sigma-70 factor family. ECF subfamily.</text>
</comment>
<dbReference type="InterPro" id="IPR000838">
    <property type="entry name" value="RNA_pol_sigma70_ECF_CS"/>
</dbReference>
<dbReference type="InterPro" id="IPR007627">
    <property type="entry name" value="RNA_pol_sigma70_r2"/>
</dbReference>
<dbReference type="PANTHER" id="PTHR47756:SF2">
    <property type="entry name" value="BLL6612 PROTEIN"/>
    <property type="match status" value="1"/>
</dbReference>
<dbReference type="GO" id="GO:0016987">
    <property type="term" value="F:sigma factor activity"/>
    <property type="evidence" value="ECO:0007669"/>
    <property type="project" value="UniProtKB-KW"/>
</dbReference>
<evidence type="ECO:0000313" key="6">
    <source>
        <dbReference type="Proteomes" id="UP000663929"/>
    </source>
</evidence>
<dbReference type="InterPro" id="IPR014284">
    <property type="entry name" value="RNA_pol_sigma-70_dom"/>
</dbReference>
<dbReference type="EMBL" id="CP071793">
    <property type="protein sequence ID" value="QTD54324.1"/>
    <property type="molecule type" value="Genomic_DNA"/>
</dbReference>
<keyword evidence="1" id="KW-0804">Transcription</keyword>
<name>A0A8A4TZ00_SULCO</name>
<dbReference type="RefSeq" id="WP_237384418.1">
    <property type="nucleotide sequence ID" value="NZ_CP071793.1"/>
</dbReference>
<feature type="domain" description="DUF6596" evidence="4">
    <location>
        <begin position="200"/>
        <end position="302"/>
    </location>
</feature>
<dbReference type="Gene3D" id="1.10.10.10">
    <property type="entry name" value="Winged helix-like DNA-binding domain superfamily/Winged helix DNA-binding domain"/>
    <property type="match status" value="1"/>
</dbReference>
<dbReference type="Pfam" id="PF20239">
    <property type="entry name" value="DUF6596"/>
    <property type="match status" value="1"/>
</dbReference>
<sequence length="433" mass="48068">MLKESPDDPGGVSRLVDHLFRQQAGQMVSTLARVFGSEHLDLAEDVVQEAMLKAMRQWPFCGVPDNPAAWLVTVAKNRALDLLRRKTVFRGKREAIEATLLEWHGETKGRGPDVGGTRFDRELRDDQLRMIFTCCHPDIPHQSRVALTLKTAGGFSVSEIARAFLCNQGTIAQRLVRAKRRIREKGIAVTMPLPSELESRLDTVLSVLYLMFNEGHSPHEGSVVIRADLCHEAIRLASLLADHPVTMRPKVHALTALFLFQAARLPARADAHGGLLLLSEQDRSCWDRALIARALHHFERSAFGDELTAFHLEAEIASCHTLAIDSARTDWPRITMLYDMLLKIRPDPIVALNRAVALAEAKGAEEALAALDELAGHSALASYYPYHAACGEMLRRLGMGEAAADAFLKAQSLCSSEPVRVFLQRRAEEARTR</sequence>
<evidence type="ECO:0000313" key="5">
    <source>
        <dbReference type="EMBL" id="QTD54324.1"/>
    </source>
</evidence>
<evidence type="ECO:0000259" key="2">
    <source>
        <dbReference type="Pfam" id="PF04542"/>
    </source>
</evidence>
<dbReference type="Gene3D" id="1.25.40.10">
    <property type="entry name" value="Tetratricopeptide repeat domain"/>
    <property type="match status" value="1"/>
</dbReference>
<dbReference type="GO" id="GO:0006352">
    <property type="term" value="P:DNA-templated transcription initiation"/>
    <property type="evidence" value="ECO:0007669"/>
    <property type="project" value="InterPro"/>
</dbReference>
<dbReference type="PROSITE" id="PS01063">
    <property type="entry name" value="SIGMA70_ECF"/>
    <property type="match status" value="1"/>
</dbReference>
<feature type="domain" description="RNA polymerase sigma-70 region 2" evidence="2">
    <location>
        <begin position="20"/>
        <end position="86"/>
    </location>
</feature>
<dbReference type="Proteomes" id="UP000663929">
    <property type="component" value="Chromosome"/>
</dbReference>
<dbReference type="InterPro" id="IPR013324">
    <property type="entry name" value="RNA_pol_sigma_r3/r4-like"/>
</dbReference>
<evidence type="ECO:0000259" key="3">
    <source>
        <dbReference type="Pfam" id="PF08281"/>
    </source>
</evidence>
<dbReference type="Pfam" id="PF04542">
    <property type="entry name" value="Sigma70_r2"/>
    <property type="match status" value="1"/>
</dbReference>
<dbReference type="KEGG" id="scor:J3U87_17910"/>
<reference evidence="5" key="1">
    <citation type="submission" date="2021-03" db="EMBL/GenBank/DDBJ databases">
        <title>Acanthopleuribacteraceae sp. M133.</title>
        <authorList>
            <person name="Wang G."/>
        </authorList>
    </citation>
    <scope>NUCLEOTIDE SEQUENCE</scope>
    <source>
        <strain evidence="5">M133</strain>
    </source>
</reference>
<dbReference type="Gene3D" id="1.10.1740.10">
    <property type="match status" value="1"/>
</dbReference>
<keyword evidence="1" id="KW-0238">DNA-binding</keyword>
<dbReference type="PANTHER" id="PTHR47756">
    <property type="entry name" value="BLL6612 PROTEIN-RELATED"/>
    <property type="match status" value="1"/>
</dbReference>
<dbReference type="InterPro" id="IPR036388">
    <property type="entry name" value="WH-like_DNA-bd_sf"/>
</dbReference>
<proteinExistence type="inferred from homology"/>
<gene>
    <name evidence="5" type="ORF">J3U87_17910</name>
</gene>
<dbReference type="Pfam" id="PF08281">
    <property type="entry name" value="Sigma70_r4_2"/>
    <property type="match status" value="1"/>
</dbReference>
<organism evidence="5 6">
    <name type="scientific">Sulfidibacter corallicola</name>
    <dbReference type="NCBI Taxonomy" id="2818388"/>
    <lineage>
        <taxon>Bacteria</taxon>
        <taxon>Pseudomonadati</taxon>
        <taxon>Acidobacteriota</taxon>
        <taxon>Holophagae</taxon>
        <taxon>Acanthopleuribacterales</taxon>
        <taxon>Acanthopleuribacteraceae</taxon>
        <taxon>Sulfidibacter</taxon>
    </lineage>
</organism>
<evidence type="ECO:0000256" key="1">
    <source>
        <dbReference type="RuleBase" id="RU000716"/>
    </source>
</evidence>
<accession>A0A8A4TZ00</accession>
<feature type="domain" description="RNA polymerase sigma factor 70 region 4 type 2" evidence="3">
    <location>
        <begin position="132"/>
        <end position="182"/>
    </location>
</feature>
<dbReference type="SUPFAM" id="SSF88659">
    <property type="entry name" value="Sigma3 and sigma4 domains of RNA polymerase sigma factors"/>
    <property type="match status" value="1"/>
</dbReference>
<dbReference type="GO" id="GO:0003677">
    <property type="term" value="F:DNA binding"/>
    <property type="evidence" value="ECO:0007669"/>
    <property type="project" value="UniProtKB-KW"/>
</dbReference>
<keyword evidence="6" id="KW-1185">Reference proteome</keyword>
<dbReference type="AlphaFoldDB" id="A0A8A4TZ00"/>
<dbReference type="SUPFAM" id="SSF88946">
    <property type="entry name" value="Sigma2 domain of RNA polymerase sigma factors"/>
    <property type="match status" value="1"/>
</dbReference>
<keyword evidence="1" id="KW-0731">Sigma factor</keyword>